<dbReference type="GO" id="GO:0016779">
    <property type="term" value="F:nucleotidyltransferase activity"/>
    <property type="evidence" value="ECO:0007669"/>
    <property type="project" value="InterPro"/>
</dbReference>
<dbReference type="RefSeq" id="WP_203365062.1">
    <property type="nucleotide sequence ID" value="NZ_WSFT01000013.1"/>
</dbReference>
<dbReference type="InterPro" id="IPR043519">
    <property type="entry name" value="NT_sf"/>
</dbReference>
<feature type="domain" description="Polymerase nucleotidyl transferase" evidence="1">
    <location>
        <begin position="6"/>
        <end position="91"/>
    </location>
</feature>
<evidence type="ECO:0000313" key="3">
    <source>
        <dbReference type="Proteomes" id="UP000724672"/>
    </source>
</evidence>
<evidence type="ECO:0000313" key="2">
    <source>
        <dbReference type="EMBL" id="MBS4537130.1"/>
    </source>
</evidence>
<sequence length="205" mass="24769">MYNEYIEEVKKYLINKYKVHTIVLYGSYAKGNFTDESDIDILCFYEGYEKLHDSSIIMDKQLDAWIYPITQSRKARDYIHIHGGQLILDNRYIGERLLNDIEEEYNKGPKIKTDEEKEHLRNWLNKMNERTKKRDIEGNFRYHWMLKDSIEIYFNIKDMWYLGPKESLKWLYFNDEKGYDLFSKALKIEASEADVDNLIKYIISL</sequence>
<dbReference type="Gene3D" id="3.30.460.10">
    <property type="entry name" value="Beta Polymerase, domain 2"/>
    <property type="match status" value="1"/>
</dbReference>
<dbReference type="Proteomes" id="UP000724672">
    <property type="component" value="Unassembled WGS sequence"/>
</dbReference>
<dbReference type="InterPro" id="IPR002934">
    <property type="entry name" value="Polymerase_NTP_transf_dom"/>
</dbReference>
<accession>A0A942UTG9</accession>
<gene>
    <name evidence="2" type="ORF">GOQ27_01570</name>
</gene>
<organism evidence="2 3">
    <name type="scientific">Anaeromonas frigoriresistens</name>
    <dbReference type="NCBI Taxonomy" id="2683708"/>
    <lineage>
        <taxon>Bacteria</taxon>
        <taxon>Bacillati</taxon>
        <taxon>Bacillota</taxon>
        <taxon>Tissierellia</taxon>
        <taxon>Tissierellales</taxon>
        <taxon>Thermohalobacteraceae</taxon>
        <taxon>Anaeromonas</taxon>
    </lineage>
</organism>
<name>A0A942UTG9_9FIRM</name>
<comment type="caution">
    <text evidence="2">The sequence shown here is derived from an EMBL/GenBank/DDBJ whole genome shotgun (WGS) entry which is preliminary data.</text>
</comment>
<dbReference type="SUPFAM" id="SSF81301">
    <property type="entry name" value="Nucleotidyltransferase"/>
    <property type="match status" value="1"/>
</dbReference>
<keyword evidence="3" id="KW-1185">Reference proteome</keyword>
<reference evidence="2" key="1">
    <citation type="submission" date="2019-12" db="EMBL/GenBank/DDBJ databases">
        <title>Clostridiaceae gen. nov. sp. nov., isolated from sediment in Xinjiang, China.</title>
        <authorList>
            <person name="Zhang R."/>
        </authorList>
    </citation>
    <scope>NUCLEOTIDE SEQUENCE</scope>
    <source>
        <strain evidence="2">D2Q-11</strain>
    </source>
</reference>
<protein>
    <submittedName>
        <fullName evidence="2">Nucleotidyltransferase domain-containing protein</fullName>
    </submittedName>
</protein>
<proteinExistence type="predicted"/>
<dbReference type="CDD" id="cd05403">
    <property type="entry name" value="NT_KNTase_like"/>
    <property type="match status" value="1"/>
</dbReference>
<dbReference type="Pfam" id="PF01909">
    <property type="entry name" value="NTP_transf_2"/>
    <property type="match status" value="1"/>
</dbReference>
<evidence type="ECO:0000259" key="1">
    <source>
        <dbReference type="Pfam" id="PF01909"/>
    </source>
</evidence>
<dbReference type="EMBL" id="WSFT01000013">
    <property type="protein sequence ID" value="MBS4537130.1"/>
    <property type="molecule type" value="Genomic_DNA"/>
</dbReference>
<dbReference type="AlphaFoldDB" id="A0A942UTG9"/>